<dbReference type="AlphaFoldDB" id="M7WUY1"/>
<evidence type="ECO:0000313" key="3">
    <source>
        <dbReference type="Proteomes" id="UP000030780"/>
    </source>
</evidence>
<evidence type="ECO:0000313" key="2">
    <source>
        <dbReference type="EMBL" id="EMS15224.1"/>
    </source>
</evidence>
<dbReference type="EMBL" id="KB637741">
    <property type="protein sequence ID" value="EMS15224.1"/>
    <property type="molecule type" value="Genomic_DNA"/>
</dbReference>
<sequence>MNTPQHKSSVITHKRINSIQEDKEQKTLNVRLPIFRVTPRSSSSSPTLLPICYSRSPSRPGSPMILERTLD</sequence>
<organism evidence="2 3">
    <name type="scientific">Entamoeba histolytica HM-3:IMSS</name>
    <dbReference type="NCBI Taxonomy" id="885315"/>
    <lineage>
        <taxon>Eukaryota</taxon>
        <taxon>Amoebozoa</taxon>
        <taxon>Evosea</taxon>
        <taxon>Archamoebae</taxon>
        <taxon>Mastigamoebida</taxon>
        <taxon>Entamoebidae</taxon>
        <taxon>Entamoeba</taxon>
    </lineage>
</organism>
<proteinExistence type="predicted"/>
<name>M7WUY1_ENTHI</name>
<gene>
    <name evidence="2" type="ORF">KM1_051470</name>
</gene>
<reference evidence="2 3" key="1">
    <citation type="submission" date="2013-01" db="EMBL/GenBank/DDBJ databases">
        <authorList>
            <person name="Inman J."/>
            <person name="Zafar N."/>
            <person name="Lorenzi H."/>
            <person name="Caler E."/>
        </authorList>
    </citation>
    <scope>NUCLEOTIDE SEQUENCE [LARGE SCALE GENOMIC DNA]</scope>
    <source>
        <strain evidence="2 3">HM-3:IMSS</strain>
    </source>
</reference>
<accession>M7WUY1</accession>
<dbReference type="Proteomes" id="UP000030780">
    <property type="component" value="Unassembled WGS sequence"/>
</dbReference>
<feature type="region of interest" description="Disordered" evidence="1">
    <location>
        <begin position="39"/>
        <end position="71"/>
    </location>
</feature>
<evidence type="ECO:0000256" key="1">
    <source>
        <dbReference type="SAM" id="MobiDB-lite"/>
    </source>
</evidence>
<protein>
    <submittedName>
        <fullName evidence="2">Uncharacterized protein</fullName>
    </submittedName>
</protein>
<dbReference type="VEuPathDB" id="AmoebaDB:KM1_051470"/>